<dbReference type="Gene3D" id="2.40.50.100">
    <property type="match status" value="1"/>
</dbReference>
<evidence type="ECO:0000256" key="4">
    <source>
        <dbReference type="PIRSR" id="PIRSR617453-50"/>
    </source>
</evidence>
<dbReference type="Pfam" id="PF01597">
    <property type="entry name" value="GCV_H"/>
    <property type="match status" value="1"/>
</dbReference>
<dbReference type="OrthoDB" id="9796712at2"/>
<dbReference type="InterPro" id="IPR033753">
    <property type="entry name" value="GCV_H/Fam206"/>
</dbReference>
<protein>
    <recommendedName>
        <fullName evidence="3">Glycine cleavage system H protein</fullName>
    </recommendedName>
</protein>
<evidence type="ECO:0000313" key="6">
    <source>
        <dbReference type="EMBL" id="GEO81014.1"/>
    </source>
</evidence>
<dbReference type="EMBL" id="BJZO01000023">
    <property type="protein sequence ID" value="GEO81014.1"/>
    <property type="molecule type" value="Genomic_DNA"/>
</dbReference>
<feature type="modified residue" description="N6-lipoyllysine" evidence="3 4">
    <location>
        <position position="61"/>
    </location>
</feature>
<gene>
    <name evidence="3 6" type="primary">gcvH</name>
    <name evidence="6" type="ORF">ROR02_11450</name>
</gene>
<dbReference type="InterPro" id="IPR003016">
    <property type="entry name" value="2-oxoA_DH_lipoyl-BS"/>
</dbReference>
<dbReference type="NCBIfam" id="NF002270">
    <property type="entry name" value="PRK01202.1"/>
    <property type="match status" value="1"/>
</dbReference>
<reference evidence="6 7" key="1">
    <citation type="submission" date="2019-07" db="EMBL/GenBank/DDBJ databases">
        <title>Whole genome shotgun sequence of Rhodospirillum oryzae NBRC 107573.</title>
        <authorList>
            <person name="Hosoyama A."/>
            <person name="Uohara A."/>
            <person name="Ohji S."/>
            <person name="Ichikawa N."/>
        </authorList>
    </citation>
    <scope>NUCLEOTIDE SEQUENCE [LARGE SCALE GENOMIC DNA]</scope>
    <source>
        <strain evidence="6 7">NBRC 107573</strain>
    </source>
</reference>
<dbReference type="NCBIfam" id="TIGR00527">
    <property type="entry name" value="gcvH"/>
    <property type="match status" value="1"/>
</dbReference>
<dbReference type="InterPro" id="IPR002930">
    <property type="entry name" value="GCV_H"/>
</dbReference>
<evidence type="ECO:0000256" key="1">
    <source>
        <dbReference type="ARBA" id="ARBA00009249"/>
    </source>
</evidence>
<name>A0A512H6F1_9PROT</name>
<dbReference type="InterPro" id="IPR017453">
    <property type="entry name" value="GCV_H_sub"/>
</dbReference>
<comment type="caution">
    <text evidence="6">The sequence shown here is derived from an EMBL/GenBank/DDBJ whole genome shotgun (WGS) entry which is preliminary data.</text>
</comment>
<dbReference type="Proteomes" id="UP000321567">
    <property type="component" value="Unassembled WGS sequence"/>
</dbReference>
<dbReference type="GO" id="GO:0005829">
    <property type="term" value="C:cytosol"/>
    <property type="evidence" value="ECO:0007669"/>
    <property type="project" value="TreeGrafter"/>
</dbReference>
<dbReference type="GO" id="GO:0019464">
    <property type="term" value="P:glycine decarboxylation via glycine cleavage system"/>
    <property type="evidence" value="ECO:0007669"/>
    <property type="project" value="UniProtKB-UniRule"/>
</dbReference>
<evidence type="ECO:0000313" key="7">
    <source>
        <dbReference type="Proteomes" id="UP000321567"/>
    </source>
</evidence>
<keyword evidence="2 3" id="KW-0450">Lipoyl</keyword>
<dbReference type="CDD" id="cd06848">
    <property type="entry name" value="GCS_H"/>
    <property type="match status" value="1"/>
</dbReference>
<evidence type="ECO:0000256" key="3">
    <source>
        <dbReference type="HAMAP-Rule" id="MF_00272"/>
    </source>
</evidence>
<dbReference type="InterPro" id="IPR000089">
    <property type="entry name" value="Biotin_lipoyl"/>
</dbReference>
<feature type="domain" description="Lipoyl-binding" evidence="5">
    <location>
        <begin position="20"/>
        <end position="102"/>
    </location>
</feature>
<comment type="subunit">
    <text evidence="3">The glycine cleavage system is composed of four proteins: P, T, L and H.</text>
</comment>
<dbReference type="GO" id="GO:0009249">
    <property type="term" value="P:protein lipoylation"/>
    <property type="evidence" value="ECO:0007669"/>
    <property type="project" value="TreeGrafter"/>
</dbReference>
<keyword evidence="7" id="KW-1185">Reference proteome</keyword>
<dbReference type="PANTHER" id="PTHR11715">
    <property type="entry name" value="GLYCINE CLEAVAGE SYSTEM H PROTEIN"/>
    <property type="match status" value="1"/>
</dbReference>
<dbReference type="AlphaFoldDB" id="A0A512H6F1"/>
<dbReference type="PROSITE" id="PS00189">
    <property type="entry name" value="LIPOYL"/>
    <property type="match status" value="1"/>
</dbReference>
<accession>A0A512H6F1</accession>
<sequence>MSKVYYTEDHEWIRVEDGKEGTVGITDFAQAQMGDVVFVELPPVGTVLTQGEQAAVVESVKAASELYAPVSGTVVAVNPDLPDAPGTVNEDPQGEGWFFRLALTQPNELADLMDQDAYEVFVAEAGESAG</sequence>
<proteinExistence type="inferred from homology"/>
<evidence type="ECO:0000259" key="5">
    <source>
        <dbReference type="PROSITE" id="PS50968"/>
    </source>
</evidence>
<dbReference type="PROSITE" id="PS50968">
    <property type="entry name" value="BIOTINYL_LIPOYL"/>
    <property type="match status" value="1"/>
</dbReference>
<dbReference type="PANTHER" id="PTHR11715:SF3">
    <property type="entry name" value="GLYCINE CLEAVAGE SYSTEM H PROTEIN-RELATED"/>
    <property type="match status" value="1"/>
</dbReference>
<dbReference type="SUPFAM" id="SSF51230">
    <property type="entry name" value="Single hybrid motif"/>
    <property type="match status" value="1"/>
</dbReference>
<dbReference type="GO" id="GO:0005960">
    <property type="term" value="C:glycine cleavage complex"/>
    <property type="evidence" value="ECO:0007669"/>
    <property type="project" value="InterPro"/>
</dbReference>
<comment type="cofactor">
    <cofactor evidence="3">
        <name>(R)-lipoate</name>
        <dbReference type="ChEBI" id="CHEBI:83088"/>
    </cofactor>
    <text evidence="3">Binds 1 lipoyl cofactor covalently.</text>
</comment>
<organism evidence="6 7">
    <name type="scientific">Pararhodospirillum oryzae</name>
    <dbReference type="NCBI Taxonomy" id="478448"/>
    <lineage>
        <taxon>Bacteria</taxon>
        <taxon>Pseudomonadati</taxon>
        <taxon>Pseudomonadota</taxon>
        <taxon>Alphaproteobacteria</taxon>
        <taxon>Rhodospirillales</taxon>
        <taxon>Rhodospirillaceae</taxon>
        <taxon>Pararhodospirillum</taxon>
    </lineage>
</organism>
<dbReference type="HAMAP" id="MF_00272">
    <property type="entry name" value="GcvH"/>
    <property type="match status" value="1"/>
</dbReference>
<comment type="similarity">
    <text evidence="1 3">Belongs to the GcvH family.</text>
</comment>
<comment type="function">
    <text evidence="3">The glycine cleavage system catalyzes the degradation of glycine. The H protein shuttles the methylamine group of glycine from the P protein to the T protein.</text>
</comment>
<dbReference type="RefSeq" id="WP_147163053.1">
    <property type="nucleotide sequence ID" value="NZ_BJZO01000023.1"/>
</dbReference>
<dbReference type="InterPro" id="IPR011053">
    <property type="entry name" value="Single_hybrid_motif"/>
</dbReference>
<evidence type="ECO:0000256" key="2">
    <source>
        <dbReference type="ARBA" id="ARBA00022823"/>
    </source>
</evidence>